<reference evidence="1" key="1">
    <citation type="journal article" date="2013" name="BMC Genomics">
        <title>Unscrambling butterfly oogenesis.</title>
        <authorList>
            <person name="Carter J.M."/>
            <person name="Baker S.C."/>
            <person name="Pink R."/>
            <person name="Carter D.R."/>
            <person name="Collins A."/>
            <person name="Tomlin J."/>
            <person name="Gibbs M."/>
            <person name="Breuker C.J."/>
        </authorList>
    </citation>
    <scope>NUCLEOTIDE SEQUENCE</scope>
    <source>
        <tissue evidence="1">Ovary</tissue>
    </source>
</reference>
<name>S4PCS4_9NEOP</name>
<sequence>MTFDPAGKYLFVCGERVVRVLHNVCGYFTTINSCTRLLASKQTSATVERLKNTIKDCKATLAKFGK</sequence>
<dbReference type="EMBL" id="GAIX01002294">
    <property type="protein sequence ID" value="JAA90266.1"/>
    <property type="molecule type" value="Transcribed_RNA"/>
</dbReference>
<evidence type="ECO:0000313" key="1">
    <source>
        <dbReference type="EMBL" id="JAA90266.1"/>
    </source>
</evidence>
<accession>S4PCS4</accession>
<protein>
    <submittedName>
        <fullName evidence="1">mRNA-capping enzyme</fullName>
    </submittedName>
</protein>
<dbReference type="AlphaFoldDB" id="S4PCS4"/>
<reference evidence="1" key="2">
    <citation type="submission" date="2013-05" db="EMBL/GenBank/DDBJ databases">
        <authorList>
            <person name="Carter J.-M."/>
            <person name="Baker S.C."/>
            <person name="Pink R."/>
            <person name="Carter D.R.F."/>
            <person name="Collins A."/>
            <person name="Tomlin J."/>
            <person name="Gibbs M."/>
            <person name="Breuker C.J."/>
        </authorList>
    </citation>
    <scope>NUCLEOTIDE SEQUENCE</scope>
    <source>
        <tissue evidence="1">Ovary</tissue>
    </source>
</reference>
<organism evidence="1">
    <name type="scientific">Pararge aegeria</name>
    <name type="common">speckled wood butterfly</name>
    <dbReference type="NCBI Taxonomy" id="116150"/>
    <lineage>
        <taxon>Eukaryota</taxon>
        <taxon>Metazoa</taxon>
        <taxon>Ecdysozoa</taxon>
        <taxon>Arthropoda</taxon>
        <taxon>Hexapoda</taxon>
        <taxon>Insecta</taxon>
        <taxon>Pterygota</taxon>
        <taxon>Neoptera</taxon>
        <taxon>Endopterygota</taxon>
        <taxon>Lepidoptera</taxon>
        <taxon>Glossata</taxon>
        <taxon>Ditrysia</taxon>
        <taxon>Papilionoidea</taxon>
        <taxon>Nymphalidae</taxon>
        <taxon>Satyrinae</taxon>
        <taxon>Satyrini</taxon>
        <taxon>Parargina</taxon>
        <taxon>Pararge</taxon>
    </lineage>
</organism>
<proteinExistence type="predicted"/>